<evidence type="ECO:0000256" key="4">
    <source>
        <dbReference type="ARBA" id="ARBA00022676"/>
    </source>
</evidence>
<evidence type="ECO:0000313" key="9">
    <source>
        <dbReference type="EMBL" id="TWI14024.1"/>
    </source>
</evidence>
<dbReference type="SUPFAM" id="SSF48452">
    <property type="entry name" value="TPR-like"/>
    <property type="match status" value="1"/>
</dbReference>
<evidence type="ECO:0000256" key="5">
    <source>
        <dbReference type="ARBA" id="ARBA00022679"/>
    </source>
</evidence>
<gene>
    <name evidence="9" type="ORF">IP93_00015</name>
</gene>
<dbReference type="PANTHER" id="PTHR44998">
    <property type="match status" value="1"/>
</dbReference>
<dbReference type="Pfam" id="PF13844">
    <property type="entry name" value="Glyco_transf_41"/>
    <property type="match status" value="2"/>
</dbReference>
<evidence type="ECO:0000256" key="3">
    <source>
        <dbReference type="ARBA" id="ARBA00011970"/>
    </source>
</evidence>
<dbReference type="Gene3D" id="3.40.50.11380">
    <property type="match status" value="1"/>
</dbReference>
<dbReference type="Proteomes" id="UP000316471">
    <property type="component" value="Unassembled WGS sequence"/>
</dbReference>
<dbReference type="EC" id="2.4.1.255" evidence="3"/>
<dbReference type="Gene3D" id="3.40.50.2000">
    <property type="entry name" value="Glycogen Phosphorylase B"/>
    <property type="match status" value="1"/>
</dbReference>
<evidence type="ECO:0000256" key="6">
    <source>
        <dbReference type="ARBA" id="ARBA00022737"/>
    </source>
</evidence>
<keyword evidence="4" id="KW-0328">Glycosyltransferase</keyword>
<comment type="similarity">
    <text evidence="2">Belongs to the glycosyltransferase 41 family. O-GlcNAc transferase subfamily.</text>
</comment>
<dbReference type="AlphaFoldDB" id="A0A562M264"/>
<reference evidence="9 10" key="1">
    <citation type="journal article" date="2015" name="Stand. Genomic Sci.">
        <title>Genomic Encyclopedia of Bacterial and Archaeal Type Strains, Phase III: the genomes of soil and plant-associated and newly described type strains.</title>
        <authorList>
            <person name="Whitman W.B."/>
            <person name="Woyke T."/>
            <person name="Klenk H.P."/>
            <person name="Zhou Y."/>
            <person name="Lilburn T.G."/>
            <person name="Beck B.J."/>
            <person name="De Vos P."/>
            <person name="Vandamme P."/>
            <person name="Eisen J.A."/>
            <person name="Garrity G."/>
            <person name="Hugenholtz P."/>
            <person name="Kyrpides N.C."/>
        </authorList>
    </citation>
    <scope>NUCLEOTIDE SEQUENCE [LARGE SCALE GENOMIC DNA]</scope>
    <source>
        <strain evidence="9 10">CGMCC 1.10136</strain>
    </source>
</reference>
<dbReference type="EMBL" id="VLKP01000001">
    <property type="protein sequence ID" value="TWI14024.1"/>
    <property type="molecule type" value="Genomic_DNA"/>
</dbReference>
<evidence type="ECO:0000259" key="8">
    <source>
        <dbReference type="Pfam" id="PF13844"/>
    </source>
</evidence>
<dbReference type="PANTHER" id="PTHR44998:SF1">
    <property type="entry name" value="UDP-N-ACETYLGLUCOSAMINE--PEPTIDE N-ACETYLGLUCOSAMINYLTRANSFERASE 110 KDA SUBUNIT"/>
    <property type="match status" value="1"/>
</dbReference>
<evidence type="ECO:0000256" key="2">
    <source>
        <dbReference type="ARBA" id="ARBA00005386"/>
    </source>
</evidence>
<dbReference type="GO" id="GO:0097363">
    <property type="term" value="F:protein O-acetylglucosaminyltransferase activity"/>
    <property type="evidence" value="ECO:0007669"/>
    <property type="project" value="UniProtKB-EC"/>
</dbReference>
<name>A0A562M264_9GAMM</name>
<protein>
    <recommendedName>
        <fullName evidence="3">protein O-GlcNAc transferase</fullName>
        <ecNumber evidence="3">2.4.1.255</ecNumber>
    </recommendedName>
</protein>
<feature type="domain" description="O-GlcNAc transferase C-terminal" evidence="8">
    <location>
        <begin position="202"/>
        <end position="358"/>
    </location>
</feature>
<evidence type="ECO:0000313" key="10">
    <source>
        <dbReference type="Proteomes" id="UP000316471"/>
    </source>
</evidence>
<dbReference type="SMART" id="SM00028">
    <property type="entry name" value="TPR"/>
    <property type="match status" value="3"/>
</dbReference>
<evidence type="ECO:0000256" key="7">
    <source>
        <dbReference type="ARBA" id="ARBA00022803"/>
    </source>
</evidence>
<keyword evidence="10" id="KW-1185">Reference proteome</keyword>
<dbReference type="RefSeq" id="WP_425480001.1">
    <property type="nucleotide sequence ID" value="NZ_VLKP01000001.1"/>
</dbReference>
<keyword evidence="5 9" id="KW-0808">Transferase</keyword>
<dbReference type="InterPro" id="IPR019734">
    <property type="entry name" value="TPR_rpt"/>
</dbReference>
<dbReference type="SUPFAM" id="SSF53756">
    <property type="entry name" value="UDP-Glycosyltransferase/glycogen phosphorylase"/>
    <property type="match status" value="1"/>
</dbReference>
<keyword evidence="7" id="KW-0802">TPR repeat</keyword>
<keyword evidence="6" id="KW-0677">Repeat</keyword>
<dbReference type="Gene3D" id="1.25.40.10">
    <property type="entry name" value="Tetratricopeptide repeat domain"/>
    <property type="match status" value="2"/>
</dbReference>
<organism evidence="9 10">
    <name type="scientific">Aerolutibacter ruishenii</name>
    <dbReference type="NCBI Taxonomy" id="686800"/>
    <lineage>
        <taxon>Bacteria</taxon>
        <taxon>Pseudomonadati</taxon>
        <taxon>Pseudomonadota</taxon>
        <taxon>Gammaproteobacteria</taxon>
        <taxon>Lysobacterales</taxon>
        <taxon>Lysobacteraceae</taxon>
        <taxon>Aerolutibacter</taxon>
    </lineage>
</organism>
<comment type="caution">
    <text evidence="9">The sequence shown here is derived from an EMBL/GenBank/DDBJ whole genome shotgun (WGS) entry which is preliminary data.</text>
</comment>
<accession>A0A562M264</accession>
<dbReference type="Pfam" id="PF13432">
    <property type="entry name" value="TPR_16"/>
    <property type="match status" value="2"/>
</dbReference>
<sequence>MMASGRNPLEAARQLVEREPHNPFAWIMLAETALDAGDAVAGEAAVQRALALSPGHPEALARLGRAQWMQRRFDEAARSLRAAAAAAPSHAGIALWLGHVLEDTGEAEAAAEAYARAHALAPLHPQLAAYRLAWQRKLCDWSDLDALSAQVRAAVHAGTAAVEPFAFLSEDGGPEEQLRCARLRAEPLARSIVPFPPGPTAASEAPVRLGLLSNGFGAHPTGLLTVAMLESLRTVPGVETHLFALNPDDGSSVRARLQVAARQWHDVGGLAHARVASRIRAAGIEVLVDLRGWGGGGMPEVMAMRPAPVQVNWLAYPGTSGASWIDYVIADRFVLPDALAPHFSEQVLRLPRCFQPSDTHRPLPPPPPREACDLPPRGVVFCCFNNSYKLNPRSVGRALAVLQRVPGSVLWLLSGPGRADERLRAFAATRGVAPERLVFMRKQPHPDYLARLRHADLFLDTHPYNAHTTASDALWAGCPVLTCPGDTFAARVAGSLNHHLGLSSLNTADDAAFIESAVELGNAPERLAALKASLGERRRTSGLFDMPGFAADFGVAVRWMAHRHRQGLPPTAHDFG</sequence>
<feature type="domain" description="O-GlcNAc transferase C-terminal" evidence="8">
    <location>
        <begin position="369"/>
        <end position="551"/>
    </location>
</feature>
<dbReference type="InterPro" id="IPR011990">
    <property type="entry name" value="TPR-like_helical_dom_sf"/>
</dbReference>
<comment type="pathway">
    <text evidence="1">Protein modification; protein glycosylation.</text>
</comment>
<dbReference type="InterPro" id="IPR029489">
    <property type="entry name" value="OGT/SEC/SPY_C"/>
</dbReference>
<proteinExistence type="inferred from homology"/>
<evidence type="ECO:0000256" key="1">
    <source>
        <dbReference type="ARBA" id="ARBA00004922"/>
    </source>
</evidence>